<gene>
    <name evidence="1" type="ORF">METZ01_LOCUS62763</name>
</gene>
<reference evidence="1" key="1">
    <citation type="submission" date="2018-05" db="EMBL/GenBank/DDBJ databases">
        <authorList>
            <person name="Lanie J.A."/>
            <person name="Ng W.-L."/>
            <person name="Kazmierczak K.M."/>
            <person name="Andrzejewski T.M."/>
            <person name="Davidsen T.M."/>
            <person name="Wayne K.J."/>
            <person name="Tettelin H."/>
            <person name="Glass J.I."/>
            <person name="Rusch D."/>
            <person name="Podicherti R."/>
            <person name="Tsui H.-C.T."/>
            <person name="Winkler M.E."/>
        </authorList>
    </citation>
    <scope>NUCLEOTIDE SEQUENCE</scope>
</reference>
<dbReference type="AlphaFoldDB" id="A0A381T2D3"/>
<evidence type="ECO:0008006" key="2">
    <source>
        <dbReference type="Google" id="ProtNLM"/>
    </source>
</evidence>
<dbReference type="EMBL" id="UINC01003867">
    <property type="protein sequence ID" value="SVA09909.1"/>
    <property type="molecule type" value="Genomic_DNA"/>
</dbReference>
<feature type="non-terminal residue" evidence="1">
    <location>
        <position position="194"/>
    </location>
</feature>
<sequence length="194" mass="22122">MKIITIFITLLLSPFFVLSQGKWEKKFEQLGTILPSPNNYRTASGAPGIDYWQQKADYKIKVTVNDKNQILSGSENITYYNNSPDVLTYLWVQLDQNMRAQDSETPLVTPNKMRNVMNGAGLQSITNEYTNSSGERYDGGFKIHQVINTSNKPLSFNIIKTMMRINLEKPLASGESFSFNIDWSYTINDRMKLG</sequence>
<name>A0A381T2D3_9ZZZZ</name>
<accession>A0A381T2D3</accession>
<protein>
    <recommendedName>
        <fullName evidence="2">Aminopeptidase</fullName>
    </recommendedName>
</protein>
<evidence type="ECO:0000313" key="1">
    <source>
        <dbReference type="EMBL" id="SVA09909.1"/>
    </source>
</evidence>
<organism evidence="1">
    <name type="scientific">marine metagenome</name>
    <dbReference type="NCBI Taxonomy" id="408172"/>
    <lineage>
        <taxon>unclassified sequences</taxon>
        <taxon>metagenomes</taxon>
        <taxon>ecological metagenomes</taxon>
    </lineage>
</organism>
<proteinExistence type="predicted"/>